<dbReference type="Proteomes" id="UP000332515">
    <property type="component" value="Unassembled WGS sequence"/>
</dbReference>
<proteinExistence type="predicted"/>
<reference evidence="2 3" key="1">
    <citation type="submission" date="2019-09" db="EMBL/GenBank/DDBJ databases">
        <title>Segnochrobactrum spirostomi gen. nov., sp. nov., isolated from the ciliate Spirostomum cf. yagiui and description of a novel family, Segnochrobactraceae fam. nov. within the order Rhizobiales of the class Alphaproteobacteria.</title>
        <authorList>
            <person name="Akter S."/>
            <person name="Shazib S.U.A."/>
            <person name="Shin M.K."/>
        </authorList>
    </citation>
    <scope>NUCLEOTIDE SEQUENCE [LARGE SCALE GENOMIC DNA]</scope>
    <source>
        <strain evidence="2 3">Sp-1</strain>
    </source>
</reference>
<accession>A0A6A7Y4L5</accession>
<sequence length="136" mass="14673">MQFHRVEPLENAHRLPRAVAAGPGRERSAVAPHPRRHLAGIVCDLERVDRLVVEPPRDAGRDEREQIDARRRAVATPGLRRLADGNAPGATERLPNRVAQGDAGRKAERRPSSGEAHLGLSAPAHCGTFRAGASPV</sequence>
<name>A0A6A7Y4L5_9HYPH</name>
<protein>
    <submittedName>
        <fullName evidence="2">Uncharacterized protein</fullName>
    </submittedName>
</protein>
<dbReference type="EMBL" id="VWNA01000001">
    <property type="protein sequence ID" value="MQT13675.1"/>
    <property type="molecule type" value="Genomic_DNA"/>
</dbReference>
<feature type="compositionally biased region" description="Basic and acidic residues" evidence="1">
    <location>
        <begin position="103"/>
        <end position="112"/>
    </location>
</feature>
<comment type="caution">
    <text evidence="2">The sequence shown here is derived from an EMBL/GenBank/DDBJ whole genome shotgun (WGS) entry which is preliminary data.</text>
</comment>
<keyword evidence="3" id="KW-1185">Reference proteome</keyword>
<feature type="region of interest" description="Disordered" evidence="1">
    <location>
        <begin position="1"/>
        <end position="36"/>
    </location>
</feature>
<feature type="region of interest" description="Disordered" evidence="1">
    <location>
        <begin position="74"/>
        <end position="136"/>
    </location>
</feature>
<evidence type="ECO:0000256" key="1">
    <source>
        <dbReference type="SAM" id="MobiDB-lite"/>
    </source>
</evidence>
<evidence type="ECO:0000313" key="3">
    <source>
        <dbReference type="Proteomes" id="UP000332515"/>
    </source>
</evidence>
<evidence type="ECO:0000313" key="2">
    <source>
        <dbReference type="EMBL" id="MQT13675.1"/>
    </source>
</evidence>
<gene>
    <name evidence="2" type="ORF">F0357_13695</name>
</gene>
<organism evidence="2 3">
    <name type="scientific">Segnochrobactrum spirostomi</name>
    <dbReference type="NCBI Taxonomy" id="2608987"/>
    <lineage>
        <taxon>Bacteria</taxon>
        <taxon>Pseudomonadati</taxon>
        <taxon>Pseudomonadota</taxon>
        <taxon>Alphaproteobacteria</taxon>
        <taxon>Hyphomicrobiales</taxon>
        <taxon>Segnochrobactraceae</taxon>
        <taxon>Segnochrobactrum</taxon>
    </lineage>
</organism>
<dbReference type="AlphaFoldDB" id="A0A6A7Y4L5"/>
<feature type="compositionally biased region" description="Basic and acidic residues" evidence="1">
    <location>
        <begin position="1"/>
        <end position="13"/>
    </location>
</feature>